<evidence type="ECO:0000313" key="13">
    <source>
        <dbReference type="EMBL" id="AXS59139.1"/>
    </source>
</evidence>
<evidence type="ECO:0000256" key="1">
    <source>
        <dbReference type="ARBA" id="ARBA00004239"/>
    </source>
</evidence>
<organism evidence="13">
    <name type="scientific">Leguminivora glycinivorella</name>
    <dbReference type="NCBI Taxonomy" id="1035111"/>
    <lineage>
        <taxon>Eukaryota</taxon>
        <taxon>Metazoa</taxon>
        <taxon>Ecdysozoa</taxon>
        <taxon>Arthropoda</taxon>
        <taxon>Hexapoda</taxon>
        <taxon>Insecta</taxon>
        <taxon>Pterygota</taxon>
        <taxon>Neoptera</taxon>
        <taxon>Endopterygota</taxon>
        <taxon>Lepidoptera</taxon>
        <taxon>Glossata</taxon>
        <taxon>Ditrysia</taxon>
        <taxon>Tortricoidea</taxon>
        <taxon>Tortricidae</taxon>
        <taxon>Olethreutinae</taxon>
        <taxon>Grapholitini</taxon>
        <taxon>Leguminivora</taxon>
    </lineage>
</organism>
<keyword evidence="3" id="KW-0800">Toxin</keyword>
<name>A0A346RAD9_9NEOP</name>
<dbReference type="GO" id="GO:0090729">
    <property type="term" value="F:toxin activity"/>
    <property type="evidence" value="ECO:0007669"/>
    <property type="project" value="UniProtKB-KW"/>
</dbReference>
<reference evidence="13" key="1">
    <citation type="journal article" date="2018" name="PeerJ">
        <title>RNA interference-mediated silencing of genes involved in the immune responses of the soybean pod borer Leguminivora glycinivorella (Lepidoptera: Olethreutidae).</title>
        <authorList>
            <person name="Ran R."/>
            <person name="Li T."/>
            <person name="Liu X."/>
            <person name="Ni H."/>
            <person name="Li W."/>
            <person name="Meng F."/>
        </authorList>
    </citation>
    <scope>NUCLEOTIDE SEQUENCE</scope>
</reference>
<evidence type="ECO:0000256" key="4">
    <source>
        <dbReference type="ARBA" id="ARBA00022729"/>
    </source>
</evidence>
<accession>A0A346RAD9</accession>
<dbReference type="SMART" id="SM00020">
    <property type="entry name" value="Tryp_SPc"/>
    <property type="match status" value="1"/>
</dbReference>
<dbReference type="FunFam" id="2.40.10.10:FF:000068">
    <property type="entry name" value="transmembrane protease serine 2"/>
    <property type="match status" value="1"/>
</dbReference>
<dbReference type="GO" id="GO:0004252">
    <property type="term" value="F:serine-type endopeptidase activity"/>
    <property type="evidence" value="ECO:0007669"/>
    <property type="project" value="InterPro"/>
</dbReference>
<evidence type="ECO:0000256" key="3">
    <source>
        <dbReference type="ARBA" id="ARBA00022656"/>
    </source>
</evidence>
<dbReference type="PROSITE" id="PS00135">
    <property type="entry name" value="TRYPSIN_SER"/>
    <property type="match status" value="1"/>
</dbReference>
<dbReference type="SUPFAM" id="SSF50494">
    <property type="entry name" value="Trypsin-like serine proteases"/>
    <property type="match status" value="1"/>
</dbReference>
<comment type="function">
    <text evidence="9">Fibrinolytic activity; shows preferential cleavage of Arg-Gly bonds in all three fibrinogen chains. Contact with the caterpillars causes severe bleeding, due the anticoagulant effect of the protein.</text>
</comment>
<dbReference type="OrthoDB" id="6339452at2759"/>
<sequence length="427" mass="47251">MTVFVYILCVLCVKCVFGLNEGDPCMANSDAGVCKILDDCDYAVKLLTIDEKKPPMCRWRGSTRIVCCPLQDRSYTIGAFRSYFGGSNNGVLRSQDMTCRYDGSLPILCCQNVPEAPPPAEPLACPPLQQPAGNRNDIAFKKCLEYQRYVNVCVSSDANPDAYVREDTCSVEEFGDRITGGTPARRSEFPHMALLGCRNTVNTGLGPVVWVAGGSLISDRFILTAGHVLSHRDYGLLRYVLLGATNKSEARDGLLFNIIRFIPHKLYQKNEKKHDIALLELDRRVEFSEFIRPACLPSEAIPITKDRILAGWGKTGEQASESEILVKVTVPEYDYDSYCKQFFSQTADNLFDKETMLCAAGGKGDNKDSCQGDSGGPLMTFARDINCSYVVRGIVSFGPRCGAGIPGVYTNVQYYMSWIQSVVWPTK</sequence>
<dbReference type="EMBL" id="MH200929">
    <property type="protein sequence ID" value="AXS59139.1"/>
    <property type="molecule type" value="mRNA"/>
</dbReference>
<dbReference type="InterPro" id="IPR001314">
    <property type="entry name" value="Peptidase_S1A"/>
</dbReference>
<evidence type="ECO:0000256" key="6">
    <source>
        <dbReference type="ARBA" id="ARBA00023180"/>
    </source>
</evidence>
<keyword evidence="5" id="KW-1015">Disulfide bond</keyword>
<dbReference type="CDD" id="cd00190">
    <property type="entry name" value="Tryp_SPc"/>
    <property type="match status" value="1"/>
</dbReference>
<dbReference type="AlphaFoldDB" id="A0A346RAD9"/>
<keyword evidence="10" id="KW-1205">Fibrinolytic toxin</keyword>
<dbReference type="GO" id="GO:0005576">
    <property type="term" value="C:extracellular region"/>
    <property type="evidence" value="ECO:0007669"/>
    <property type="project" value="UniProtKB-SubCell"/>
</dbReference>
<dbReference type="InterPro" id="IPR009003">
    <property type="entry name" value="Peptidase_S1_PA"/>
</dbReference>
<keyword evidence="7" id="KW-1199">Hemostasis impairing toxin</keyword>
<comment type="similarity">
    <text evidence="8">Belongs to the peptidase S1 family. CLIP subfamily.</text>
</comment>
<feature type="domain" description="Peptidase S1" evidence="12">
    <location>
        <begin position="178"/>
        <end position="424"/>
    </location>
</feature>
<dbReference type="FunFam" id="2.40.10.10:FF:000054">
    <property type="entry name" value="Complement C1r subcomponent"/>
    <property type="match status" value="1"/>
</dbReference>
<dbReference type="InterPro" id="IPR001254">
    <property type="entry name" value="Trypsin_dom"/>
</dbReference>
<feature type="signal peptide" evidence="11">
    <location>
        <begin position="1"/>
        <end position="18"/>
    </location>
</feature>
<evidence type="ECO:0000259" key="12">
    <source>
        <dbReference type="PROSITE" id="PS50240"/>
    </source>
</evidence>
<keyword evidence="6" id="KW-0325">Glycoprotein</keyword>
<keyword evidence="4 11" id="KW-0732">Signal</keyword>
<comment type="subcellular location">
    <subcellularLocation>
        <location evidence="1">Secreted</location>
        <location evidence="1">Extracellular space</location>
    </subcellularLocation>
</comment>
<dbReference type="InterPro" id="IPR033116">
    <property type="entry name" value="TRYPSIN_SER"/>
</dbReference>
<dbReference type="GeneID" id="125239931"/>
<dbReference type="KEGG" id="lgly:125239931"/>
<evidence type="ECO:0000256" key="9">
    <source>
        <dbReference type="ARBA" id="ARBA00055534"/>
    </source>
</evidence>
<evidence type="ECO:0000256" key="11">
    <source>
        <dbReference type="SAM" id="SignalP"/>
    </source>
</evidence>
<dbReference type="InterPro" id="IPR051487">
    <property type="entry name" value="Ser/Thr_Proteases_Immune/Dev"/>
</dbReference>
<dbReference type="PRINTS" id="PR00722">
    <property type="entry name" value="CHYMOTRYPSIN"/>
</dbReference>
<evidence type="ECO:0000256" key="5">
    <source>
        <dbReference type="ARBA" id="ARBA00023157"/>
    </source>
</evidence>
<dbReference type="Pfam" id="PF00089">
    <property type="entry name" value="Trypsin"/>
    <property type="match status" value="1"/>
</dbReference>
<dbReference type="PANTHER" id="PTHR24256">
    <property type="entry name" value="TRYPTASE-RELATED"/>
    <property type="match status" value="1"/>
</dbReference>
<evidence type="ECO:0000256" key="7">
    <source>
        <dbReference type="ARBA" id="ARBA00023240"/>
    </source>
</evidence>
<keyword evidence="2" id="KW-0964">Secreted</keyword>
<dbReference type="Gene3D" id="2.40.10.10">
    <property type="entry name" value="Trypsin-like serine proteases"/>
    <property type="match status" value="1"/>
</dbReference>
<evidence type="ECO:0000256" key="10">
    <source>
        <dbReference type="ARBA" id="ARBA00084094"/>
    </source>
</evidence>
<evidence type="ECO:0000256" key="2">
    <source>
        <dbReference type="ARBA" id="ARBA00022525"/>
    </source>
</evidence>
<dbReference type="InterPro" id="IPR043504">
    <property type="entry name" value="Peptidase_S1_PA_chymotrypsin"/>
</dbReference>
<proteinExistence type="evidence at transcript level"/>
<evidence type="ECO:0000256" key="8">
    <source>
        <dbReference type="ARBA" id="ARBA00024195"/>
    </source>
</evidence>
<feature type="chain" id="PRO_5016641273" evidence="11">
    <location>
        <begin position="19"/>
        <end position="427"/>
    </location>
</feature>
<protein>
    <submittedName>
        <fullName evidence="13">Snake protein 1</fullName>
    </submittedName>
</protein>
<dbReference type="RefSeq" id="XP_048003663.1">
    <property type="nucleotide sequence ID" value="XM_048147706.1"/>
</dbReference>
<dbReference type="PROSITE" id="PS50240">
    <property type="entry name" value="TRYPSIN_DOM"/>
    <property type="match status" value="1"/>
</dbReference>
<dbReference type="GO" id="GO:0006508">
    <property type="term" value="P:proteolysis"/>
    <property type="evidence" value="ECO:0007669"/>
    <property type="project" value="InterPro"/>
</dbReference>